<keyword evidence="2" id="KW-1185">Reference proteome</keyword>
<accession>A0AAW1YRW7</accession>
<name>A0AAW1YRW7_RUBAR</name>
<dbReference type="Proteomes" id="UP001457282">
    <property type="component" value="Unassembled WGS sequence"/>
</dbReference>
<comment type="caution">
    <text evidence="1">The sequence shown here is derived from an EMBL/GenBank/DDBJ whole genome shotgun (WGS) entry which is preliminary data.</text>
</comment>
<reference evidence="1 2" key="1">
    <citation type="journal article" date="2023" name="G3 (Bethesda)">
        <title>A chromosome-length genome assembly and annotation of blackberry (Rubus argutus, cv. 'Hillquist').</title>
        <authorList>
            <person name="Bruna T."/>
            <person name="Aryal R."/>
            <person name="Dudchenko O."/>
            <person name="Sargent D.J."/>
            <person name="Mead D."/>
            <person name="Buti M."/>
            <person name="Cavallini A."/>
            <person name="Hytonen T."/>
            <person name="Andres J."/>
            <person name="Pham M."/>
            <person name="Weisz D."/>
            <person name="Mascagni F."/>
            <person name="Usai G."/>
            <person name="Natali L."/>
            <person name="Bassil N."/>
            <person name="Fernandez G.E."/>
            <person name="Lomsadze A."/>
            <person name="Armour M."/>
            <person name="Olukolu B."/>
            <person name="Poorten T."/>
            <person name="Britton C."/>
            <person name="Davik J."/>
            <person name="Ashrafi H."/>
            <person name="Aiden E.L."/>
            <person name="Borodovsky M."/>
            <person name="Worthington M."/>
        </authorList>
    </citation>
    <scope>NUCLEOTIDE SEQUENCE [LARGE SCALE GENOMIC DNA]</scope>
    <source>
        <strain evidence="1">PI 553951</strain>
    </source>
</reference>
<gene>
    <name evidence="1" type="ORF">M0R45_006693</name>
</gene>
<organism evidence="1 2">
    <name type="scientific">Rubus argutus</name>
    <name type="common">Southern blackberry</name>
    <dbReference type="NCBI Taxonomy" id="59490"/>
    <lineage>
        <taxon>Eukaryota</taxon>
        <taxon>Viridiplantae</taxon>
        <taxon>Streptophyta</taxon>
        <taxon>Embryophyta</taxon>
        <taxon>Tracheophyta</taxon>
        <taxon>Spermatophyta</taxon>
        <taxon>Magnoliopsida</taxon>
        <taxon>eudicotyledons</taxon>
        <taxon>Gunneridae</taxon>
        <taxon>Pentapetalae</taxon>
        <taxon>rosids</taxon>
        <taxon>fabids</taxon>
        <taxon>Rosales</taxon>
        <taxon>Rosaceae</taxon>
        <taxon>Rosoideae</taxon>
        <taxon>Rosoideae incertae sedis</taxon>
        <taxon>Rubus</taxon>
    </lineage>
</organism>
<dbReference type="AlphaFoldDB" id="A0AAW1YRW7"/>
<evidence type="ECO:0000313" key="2">
    <source>
        <dbReference type="Proteomes" id="UP001457282"/>
    </source>
</evidence>
<sequence length="96" mass="10799">MSPCPALSPVRYPHTESLLSWRRHRQRRCSPYELLLPAASPTSFCHRHTKGEAAQTPICPSPVQSAMDPCSARVSFAVYPSSYCRPFLRHAHDPPL</sequence>
<evidence type="ECO:0000313" key="1">
    <source>
        <dbReference type="EMBL" id="KAK9951236.1"/>
    </source>
</evidence>
<proteinExistence type="predicted"/>
<protein>
    <submittedName>
        <fullName evidence="1">Uncharacterized protein</fullName>
    </submittedName>
</protein>
<dbReference type="EMBL" id="JBEDUW010000001">
    <property type="protein sequence ID" value="KAK9951236.1"/>
    <property type="molecule type" value="Genomic_DNA"/>
</dbReference>